<sequence>MTNISVAAIVPKNAIPFITAPEYSAWRTEDGSEAWIDMREPETAVSDAIFVSVLEAIRLAGGKPKKVTVANSSHLGSFGKPVKNEGHAIVDVYVSEFATVDVISLAHTLTPFTSDERRYEQDGMTYVFRDQYQVDENGNRHGRIQVQYATKHEDGNTVWKPCREGVNFSEVEPFEAVA</sequence>
<dbReference type="RefSeq" id="WP_374838360.1">
    <property type="nucleotide sequence ID" value="NZ_JBHEEW010000006.1"/>
</dbReference>
<dbReference type="Proteomes" id="UP001597173">
    <property type="component" value="Unassembled WGS sequence"/>
</dbReference>
<protein>
    <submittedName>
        <fullName evidence="1">Uncharacterized protein</fullName>
    </submittedName>
</protein>
<comment type="caution">
    <text evidence="1">The sequence shown here is derived from an EMBL/GenBank/DDBJ whole genome shotgun (WGS) entry which is preliminary data.</text>
</comment>
<accession>A0ABW3YQ88</accession>
<evidence type="ECO:0000313" key="1">
    <source>
        <dbReference type="EMBL" id="MFD1326748.1"/>
    </source>
</evidence>
<gene>
    <name evidence="1" type="ORF">ACFQ33_02385</name>
</gene>
<evidence type="ECO:0000313" key="2">
    <source>
        <dbReference type="Proteomes" id="UP001597173"/>
    </source>
</evidence>
<proteinExistence type="predicted"/>
<dbReference type="EMBL" id="JBHTNF010000001">
    <property type="protein sequence ID" value="MFD1326748.1"/>
    <property type="molecule type" value="Genomic_DNA"/>
</dbReference>
<name>A0ABW3YQ88_MYCRA</name>
<keyword evidence="2" id="KW-1185">Reference proteome</keyword>
<reference evidence="2" key="1">
    <citation type="journal article" date="2019" name="Int. J. Syst. Evol. Microbiol.">
        <title>The Global Catalogue of Microorganisms (GCM) 10K type strain sequencing project: providing services to taxonomists for standard genome sequencing and annotation.</title>
        <authorList>
            <consortium name="The Broad Institute Genomics Platform"/>
            <consortium name="The Broad Institute Genome Sequencing Center for Infectious Disease"/>
            <person name="Wu L."/>
            <person name="Ma J."/>
        </authorList>
    </citation>
    <scope>NUCLEOTIDE SEQUENCE [LARGE SCALE GENOMIC DNA]</scope>
    <source>
        <strain evidence="2">CCUG 55609</strain>
    </source>
</reference>
<organism evidence="1 2">
    <name type="scientific">Mycoplana ramosa</name>
    <name type="common">Mycoplana bullata</name>
    <dbReference type="NCBI Taxonomy" id="40837"/>
    <lineage>
        <taxon>Bacteria</taxon>
        <taxon>Pseudomonadati</taxon>
        <taxon>Pseudomonadota</taxon>
        <taxon>Alphaproteobacteria</taxon>
        <taxon>Hyphomicrobiales</taxon>
        <taxon>Rhizobiaceae</taxon>
        <taxon>Mycoplana</taxon>
    </lineage>
</organism>